<dbReference type="Proteomes" id="UP000594638">
    <property type="component" value="Unassembled WGS sequence"/>
</dbReference>
<dbReference type="OrthoDB" id="5835829at2759"/>
<protein>
    <submittedName>
        <fullName evidence="2">7-deoxyloganetin glucosyltransferase-like</fullName>
    </submittedName>
</protein>
<evidence type="ECO:0000256" key="1">
    <source>
        <dbReference type="ARBA" id="ARBA00009995"/>
    </source>
</evidence>
<organism evidence="2 3">
    <name type="scientific">Olea europaea subsp. europaea</name>
    <dbReference type="NCBI Taxonomy" id="158383"/>
    <lineage>
        <taxon>Eukaryota</taxon>
        <taxon>Viridiplantae</taxon>
        <taxon>Streptophyta</taxon>
        <taxon>Embryophyta</taxon>
        <taxon>Tracheophyta</taxon>
        <taxon>Spermatophyta</taxon>
        <taxon>Magnoliopsida</taxon>
        <taxon>eudicotyledons</taxon>
        <taxon>Gunneridae</taxon>
        <taxon>Pentapetalae</taxon>
        <taxon>asterids</taxon>
        <taxon>lamiids</taxon>
        <taxon>Lamiales</taxon>
        <taxon>Oleaceae</taxon>
        <taxon>Oleeae</taxon>
        <taxon>Olea</taxon>
    </lineage>
</organism>
<dbReference type="PANTHER" id="PTHR11926:SF774">
    <property type="entry name" value="UDP-GLYCOSYLTRANSFERASE 85A1-RELATED"/>
    <property type="match status" value="1"/>
</dbReference>
<reference evidence="2 3" key="1">
    <citation type="submission" date="2019-12" db="EMBL/GenBank/DDBJ databases">
        <authorList>
            <person name="Alioto T."/>
            <person name="Alioto T."/>
            <person name="Gomez Garrido J."/>
        </authorList>
    </citation>
    <scope>NUCLEOTIDE SEQUENCE [LARGE SCALE GENOMIC DNA]</scope>
</reference>
<comment type="similarity">
    <text evidence="1">Belongs to the UDP-glycosyltransferase family.</text>
</comment>
<dbReference type="Gene3D" id="3.40.50.2000">
    <property type="entry name" value="Glycogen Phosphorylase B"/>
    <property type="match status" value="1"/>
</dbReference>
<dbReference type="GO" id="GO:0080044">
    <property type="term" value="F:quercetin 7-O-glucosyltransferase activity"/>
    <property type="evidence" value="ECO:0007669"/>
    <property type="project" value="TreeGrafter"/>
</dbReference>
<dbReference type="AlphaFoldDB" id="A0A8S0UL34"/>
<evidence type="ECO:0000313" key="3">
    <source>
        <dbReference type="Proteomes" id="UP000594638"/>
    </source>
</evidence>
<evidence type="ECO:0000313" key="2">
    <source>
        <dbReference type="EMBL" id="CAA3020796.1"/>
    </source>
</evidence>
<dbReference type="GO" id="GO:0080043">
    <property type="term" value="F:quercetin 3-O-glucosyltransferase activity"/>
    <property type="evidence" value="ECO:0007669"/>
    <property type="project" value="TreeGrafter"/>
</dbReference>
<dbReference type="SUPFAM" id="SSF53756">
    <property type="entry name" value="UDP-Glycosyltransferase/glycogen phosphorylase"/>
    <property type="match status" value="1"/>
</dbReference>
<dbReference type="EMBL" id="CACTIH010009045">
    <property type="protein sequence ID" value="CAA3020796.1"/>
    <property type="molecule type" value="Genomic_DNA"/>
</dbReference>
<comment type="caution">
    <text evidence="2">The sequence shown here is derived from an EMBL/GenBank/DDBJ whole genome shotgun (WGS) entry which is preliminary data.</text>
</comment>
<keyword evidence="3" id="KW-1185">Reference proteome</keyword>
<dbReference type="PANTHER" id="PTHR11926">
    <property type="entry name" value="GLUCOSYL/GLUCURONOSYL TRANSFERASES"/>
    <property type="match status" value="1"/>
</dbReference>
<name>A0A8S0UL34_OLEEU</name>
<gene>
    <name evidence="2" type="ORF">OLEA9_A086401</name>
</gene>
<dbReference type="FunFam" id="3.40.50.2000:FF:000430">
    <property type="entry name" value="Glycosyltransferase"/>
    <property type="match status" value="1"/>
</dbReference>
<dbReference type="Gramene" id="OE9A086401T2">
    <property type="protein sequence ID" value="OE9A086401C2"/>
    <property type="gene ID" value="OE9A086401"/>
</dbReference>
<proteinExistence type="inferred from homology"/>
<accession>A0A8S0UL34</accession>
<sequence length="237" mass="26533">MDASLNLEVPTRPEASLPLDLRQFLMTFLYLPSLCESTINNCLAPFKDLLARLNDTVSSNVPPVSCIISDGAMSFTLEAAEELSIPEVLFWTTSACGFLAYTQYAELIEKGYVPLKDASDLTNGYLATIIADEIPGMEGIRLKDIPSIIRTTSLDEYMVKFVMQETERARRVSAIILNTFEDLEQDCIKTLSSILPPVYAIGPLHFLQKDVEDKSLEILGSNLWKEDQHCVEWLDSK</sequence>